<keyword evidence="3" id="KW-1185">Reference proteome</keyword>
<reference evidence="2" key="1">
    <citation type="submission" date="2022-07" db="EMBL/GenBank/DDBJ databases">
        <title>Faecal culturing of patients with breast cancer.</title>
        <authorList>
            <person name="Teng N.M.Y."/>
            <person name="Kiu R."/>
            <person name="Evans R."/>
            <person name="Baker D.J."/>
            <person name="Zenner C."/>
            <person name="Robinson S.D."/>
            <person name="Hall L.J."/>
        </authorList>
    </citation>
    <scope>NUCLEOTIDE SEQUENCE</scope>
    <source>
        <strain evidence="2">LH1062</strain>
    </source>
</reference>
<dbReference type="EMBL" id="CP101620">
    <property type="protein sequence ID" value="UTY38959.1"/>
    <property type="molecule type" value="Genomic_DNA"/>
</dbReference>
<sequence length="55" mass="6030">MNQMTKNIIAGIVFIVSFGLVCFGQSQVGYAGLAMELVGLAGLLVLLYLYNRKYK</sequence>
<dbReference type="RefSeq" id="WP_290139718.1">
    <property type="nucleotide sequence ID" value="NZ_CP101620.1"/>
</dbReference>
<keyword evidence="1" id="KW-0472">Membrane</keyword>
<feature type="transmembrane region" description="Helical" evidence="1">
    <location>
        <begin position="7"/>
        <end position="26"/>
    </location>
</feature>
<gene>
    <name evidence="2" type="ORF">NMU03_15460</name>
</gene>
<dbReference type="InterPro" id="IPR054198">
    <property type="entry name" value="DUF6903"/>
</dbReference>
<organism evidence="2 3">
    <name type="scientific">Allocoprobacillus halotolerans</name>
    <dbReference type="NCBI Taxonomy" id="2944914"/>
    <lineage>
        <taxon>Bacteria</taxon>
        <taxon>Bacillati</taxon>
        <taxon>Bacillota</taxon>
        <taxon>Erysipelotrichia</taxon>
        <taxon>Erysipelotrichales</taxon>
        <taxon>Erysipelotrichaceae</taxon>
        <taxon>Allocoprobacillus</taxon>
    </lineage>
</organism>
<dbReference type="Proteomes" id="UP001060112">
    <property type="component" value="Chromosome"/>
</dbReference>
<keyword evidence="1" id="KW-0812">Transmembrane</keyword>
<name>A0ABY5I0T2_9FIRM</name>
<accession>A0ABY5I0T2</accession>
<evidence type="ECO:0000313" key="2">
    <source>
        <dbReference type="EMBL" id="UTY38959.1"/>
    </source>
</evidence>
<proteinExistence type="predicted"/>
<feature type="transmembrane region" description="Helical" evidence="1">
    <location>
        <begin position="32"/>
        <end position="50"/>
    </location>
</feature>
<keyword evidence="1" id="KW-1133">Transmembrane helix</keyword>
<dbReference type="Pfam" id="PF21844">
    <property type="entry name" value="DUF6903"/>
    <property type="match status" value="1"/>
</dbReference>
<protein>
    <submittedName>
        <fullName evidence="2">Uncharacterized protein</fullName>
    </submittedName>
</protein>
<evidence type="ECO:0000313" key="3">
    <source>
        <dbReference type="Proteomes" id="UP001060112"/>
    </source>
</evidence>
<evidence type="ECO:0000256" key="1">
    <source>
        <dbReference type="SAM" id="Phobius"/>
    </source>
</evidence>